<dbReference type="InterPro" id="IPR007213">
    <property type="entry name" value="Ppm1/Ppm2/Tcmp"/>
</dbReference>
<dbReference type="PANTHER" id="PTHR43619">
    <property type="entry name" value="S-ADENOSYL-L-METHIONINE-DEPENDENT METHYLTRANSFERASE YKTD-RELATED"/>
    <property type="match status" value="1"/>
</dbReference>
<dbReference type="RefSeq" id="WP_039689394.1">
    <property type="nucleotide sequence ID" value="NZ_CP009302.1"/>
</dbReference>
<evidence type="ECO:0000256" key="2">
    <source>
        <dbReference type="ARBA" id="ARBA00022679"/>
    </source>
</evidence>
<protein>
    <submittedName>
        <fullName evidence="3">Uncharacterized protein</fullName>
    </submittedName>
</protein>
<dbReference type="EMBL" id="CP009302">
    <property type="protein sequence ID" value="AJC12225.1"/>
    <property type="molecule type" value="Genomic_DNA"/>
</dbReference>
<keyword evidence="1" id="KW-0489">Methyltransferase</keyword>
<dbReference type="Proteomes" id="UP000031121">
    <property type="component" value="Chromosome"/>
</dbReference>
<dbReference type="InterPro" id="IPR029063">
    <property type="entry name" value="SAM-dependent_MTases_sf"/>
</dbReference>
<dbReference type="SUPFAM" id="SSF53335">
    <property type="entry name" value="S-adenosyl-L-methionine-dependent methyltransferases"/>
    <property type="match status" value="1"/>
</dbReference>
<reference evidence="3 4" key="2">
    <citation type="journal article" date="2015" name="Genome Announc.">
        <title>Complete Genome Sequence of Coriobacteriaceae Strain 68-1-3, a Novel Mucus-Degrading Isolate from the Swine Intestinal Tract.</title>
        <authorList>
            <person name="Looft T."/>
            <person name="Bayles D.O."/>
            <person name="Alt D.P."/>
            <person name="Stanton T.B."/>
        </authorList>
    </citation>
    <scope>NUCLEOTIDE SEQUENCE [LARGE SCALE GENOMIC DNA]</scope>
    <source>
        <strain evidence="3 4">68-1-3</strain>
    </source>
</reference>
<evidence type="ECO:0000313" key="4">
    <source>
        <dbReference type="Proteomes" id="UP000031121"/>
    </source>
</evidence>
<gene>
    <name evidence="3" type="ORF">JI75_05670</name>
</gene>
<accession>A0A0A8B490</accession>
<evidence type="ECO:0000256" key="1">
    <source>
        <dbReference type="ARBA" id="ARBA00022603"/>
    </source>
</evidence>
<dbReference type="GO" id="GO:0008168">
    <property type="term" value="F:methyltransferase activity"/>
    <property type="evidence" value="ECO:0007669"/>
    <property type="project" value="UniProtKB-KW"/>
</dbReference>
<dbReference type="GO" id="GO:0032259">
    <property type="term" value="P:methylation"/>
    <property type="evidence" value="ECO:0007669"/>
    <property type="project" value="UniProtKB-KW"/>
</dbReference>
<dbReference type="PANTHER" id="PTHR43619:SF2">
    <property type="entry name" value="S-ADENOSYL-L-METHIONINE-DEPENDENT METHYLTRANSFERASES SUPERFAMILY PROTEIN"/>
    <property type="match status" value="1"/>
</dbReference>
<keyword evidence="4" id="KW-1185">Reference proteome</keyword>
<dbReference type="KEGG" id="cbac:JI75_05670"/>
<evidence type="ECO:0000313" key="3">
    <source>
        <dbReference type="EMBL" id="AJC12225.1"/>
    </source>
</evidence>
<dbReference type="OrthoDB" id="9800233at2"/>
<dbReference type="STRING" id="1531429.JI75_05670"/>
<dbReference type="Gene3D" id="3.40.50.150">
    <property type="entry name" value="Vaccinia Virus protein VP39"/>
    <property type="match status" value="1"/>
</dbReference>
<dbReference type="InterPro" id="IPR016874">
    <property type="entry name" value="TcmP-like"/>
</dbReference>
<sequence length="269" mass="30853">MGELKGVADTLYIPLTARIQASKRFPEFFYDETALSLECDLPESSIEKNSNEYSYIASACRYRVTDSITLDFMSHHENCNVVNLGAGLETSFFRLKPKTAKFYEMDLPDVVKMRKDILGERDNDVLIGGDLFDLSWANEVDASLPTLLTSLGVFQYFDEKRIRAFISDARKIFDRAELVFDAMNEKAISYANKYVRKTGNKNAEMRFWVNDPSAFAKESGIRLIAQEPFFTDARKQLKGRLALFTRAAMREFDEGSRRGYVLHYDLGKR</sequence>
<reference evidence="4" key="1">
    <citation type="submission" date="2014-08" db="EMBL/GenBank/DDBJ databases">
        <title>Coriobacteriaceae sp. complete genome.</title>
        <authorList>
            <person name="Looft T."/>
            <person name="Bayles D.O."/>
            <person name="Stanton T.B."/>
        </authorList>
    </citation>
    <scope>NUCLEOTIDE SEQUENCE [LARGE SCALE GENOMIC DNA]</scope>
    <source>
        <strain evidence="4">68-1-3</strain>
    </source>
</reference>
<organism evidence="3 4">
    <name type="scientific">Berryella intestinalis</name>
    <dbReference type="NCBI Taxonomy" id="1531429"/>
    <lineage>
        <taxon>Bacteria</taxon>
        <taxon>Bacillati</taxon>
        <taxon>Actinomycetota</taxon>
        <taxon>Coriobacteriia</taxon>
        <taxon>Eggerthellales</taxon>
        <taxon>Eggerthellaceae</taxon>
        <taxon>Berryella</taxon>
    </lineage>
</organism>
<dbReference type="PIRSF" id="PIRSF028177">
    <property type="entry name" value="Polyketide_synth_Omtfrase_TcmP"/>
    <property type="match status" value="1"/>
</dbReference>
<dbReference type="HOGENOM" id="CLU_069348_0_1_11"/>
<name>A0A0A8B490_9ACTN</name>
<proteinExistence type="predicted"/>
<dbReference type="AlphaFoldDB" id="A0A0A8B490"/>
<dbReference type="Pfam" id="PF04072">
    <property type="entry name" value="LCM"/>
    <property type="match status" value="1"/>
</dbReference>
<keyword evidence="2" id="KW-0808">Transferase</keyword>